<dbReference type="GO" id="GO:0016740">
    <property type="term" value="F:transferase activity"/>
    <property type="evidence" value="ECO:0007669"/>
    <property type="project" value="UniProtKB-ARBA"/>
</dbReference>
<dbReference type="SUPFAM" id="SSF55681">
    <property type="entry name" value="Class II aaRS and biotin synthetases"/>
    <property type="match status" value="1"/>
</dbReference>
<dbReference type="PATRIC" id="fig|1360.116.peg.1271"/>
<dbReference type="Proteomes" id="UP000052991">
    <property type="component" value="Unassembled WGS sequence"/>
</dbReference>
<organism evidence="2 4">
    <name type="scientific">Lactococcus lactis subsp. lactis</name>
    <name type="common">Streptococcus lactis</name>
    <dbReference type="NCBI Taxonomy" id="1360"/>
    <lineage>
        <taxon>Bacteria</taxon>
        <taxon>Bacillati</taxon>
        <taxon>Bacillota</taxon>
        <taxon>Bacilli</taxon>
        <taxon>Lactobacillales</taxon>
        <taxon>Streptococcaceae</taxon>
        <taxon>Lactococcus</taxon>
    </lineage>
</organism>
<reference evidence="1 6" key="3">
    <citation type="journal article" date="2017" name="BMC Genomics">
        <title>Comparative and functional genomics of the Lactococcus lactis taxon; insights into evolution and niche adaptation.</title>
        <authorList>
            <person name="Kelleher P."/>
            <person name="Bottacini F."/>
            <person name="Mahony J."/>
            <person name="Kilcawley K.N."/>
            <person name="van Sinderen D."/>
        </authorList>
    </citation>
    <scope>NUCLEOTIDE SEQUENCE [LARGE SCALE GENOMIC DNA]</scope>
    <source>
        <strain evidence="1 6">UC06</strain>
    </source>
</reference>
<dbReference type="AlphaFoldDB" id="A0A0B8QTJ1"/>
<protein>
    <submittedName>
        <fullName evidence="2">NAD/FAD-utilizing enzyme apparently</fullName>
    </submittedName>
</protein>
<dbReference type="Proteomes" id="UP000031847">
    <property type="component" value="Unassembled WGS sequence"/>
</dbReference>
<evidence type="ECO:0000313" key="5">
    <source>
        <dbReference type="Proteomes" id="UP000052991"/>
    </source>
</evidence>
<sequence length="220" mass="25781">MNHINNDIGALYLRGKSAEKIDKIQTDLKNRFSTLDFEYLWLPSLSSKQYFHPQNIESSHRNGYLVHAACLSFFDQEQSFSDGRFFGINRVHRLEPLRTPYSETRLECFNVFEIILTGDDKFLSKEYDFVKEAVKGFIEDYLKIKCEWRIADDSFIDSDQKKEELIFNKEGKKFSIASGNVHGDFFTKRKDIFSCCFGIGIERLFLAGEILEKERHGRKK</sequence>
<dbReference type="GO" id="GO:0140096">
    <property type="term" value="F:catalytic activity, acting on a protein"/>
    <property type="evidence" value="ECO:0007669"/>
    <property type="project" value="UniProtKB-ARBA"/>
</dbReference>
<reference evidence="5" key="2">
    <citation type="submission" date="2015-10" db="EMBL/GenBank/DDBJ databases">
        <title>Draft Genome Sequences of 11 Lactococcus lactis subspecies cremoris strains.</title>
        <authorList>
            <person name="Wels M."/>
            <person name="Backus L."/>
            <person name="Boekhorst J."/>
            <person name="Dijkstra A."/>
            <person name="Beerthuizen M."/>
            <person name="Kelly W."/>
            <person name="Siezen R."/>
            <person name="Bachmann H."/>
            <person name="Van Hijum S."/>
        </authorList>
    </citation>
    <scope>NUCLEOTIDE SEQUENCE [LARGE SCALE GENOMIC DNA]</scope>
    <source>
        <strain evidence="5">N42</strain>
    </source>
</reference>
<reference evidence="3" key="4">
    <citation type="journal article" date="2017" name="Genome Announc.">
        <title>Draft Genome Sequences of 24 Lactococcus lactis Strains.</title>
        <authorList>
            <person name="Backus L."/>
            <person name="Wels M."/>
            <person name="Boekhorst J."/>
            <person name="Dijkstra A.R."/>
            <person name="Beerthuyzen M."/>
            <person name="Kelly W.J."/>
            <person name="Siezen R.J."/>
            <person name="van Hijum S.A."/>
            <person name="Bachmann H."/>
        </authorList>
    </citation>
    <scope>NUCLEOTIDE SEQUENCE</scope>
    <source>
        <strain evidence="3">N42</strain>
    </source>
</reference>
<accession>A0A0B8QTJ1</accession>
<evidence type="ECO:0000313" key="3">
    <source>
        <dbReference type="EMBL" id="KSU26542.1"/>
    </source>
</evidence>
<reference evidence="1" key="5">
    <citation type="submission" date="2023-07" db="EMBL/GenBank/DDBJ databases">
        <authorList>
            <person name="McDonnell B."/>
        </authorList>
    </citation>
    <scope>NUCLEOTIDE SEQUENCE</scope>
    <source>
        <strain evidence="1">UC06</strain>
    </source>
</reference>
<dbReference type="EMBL" id="CP015902">
    <property type="protein sequence ID" value="ARE20917.1"/>
    <property type="molecule type" value="Genomic_DNA"/>
</dbReference>
<gene>
    <name evidence="2" type="ORF">JCM5805K_1413</name>
    <name evidence="1" type="ORF">LLUC06_1372</name>
    <name evidence="3" type="ORF">N42_1480</name>
</gene>
<evidence type="ECO:0000313" key="6">
    <source>
        <dbReference type="Proteomes" id="UP000192095"/>
    </source>
</evidence>
<dbReference type="EMBL" id="BBSI01000022">
    <property type="protein sequence ID" value="GAM80302.1"/>
    <property type="molecule type" value="Genomic_DNA"/>
</dbReference>
<dbReference type="InterPro" id="IPR045864">
    <property type="entry name" value="aa-tRNA-synth_II/BPL/LPL"/>
</dbReference>
<reference evidence="2 4" key="1">
    <citation type="submission" date="2015-01" db="EMBL/GenBank/DDBJ databases">
        <title>Lactococcus lactis subsp.lactis JCM 5805 whole genome shotgun sequence.</title>
        <authorList>
            <person name="Fujii T."/>
            <person name="Tomita Y."/>
            <person name="Ikushima S."/>
            <person name="Fujiwara D."/>
        </authorList>
    </citation>
    <scope>NUCLEOTIDE SEQUENCE [LARGE SCALE GENOMIC DNA]</scope>
    <source>
        <strain evidence="2 4">JCM 5805</strain>
    </source>
</reference>
<evidence type="ECO:0000313" key="1">
    <source>
        <dbReference type="EMBL" id="ARE20917.1"/>
    </source>
</evidence>
<dbReference type="RefSeq" id="WP_025016772.1">
    <property type="nucleotide sequence ID" value="NZ_BAABQR010000002.1"/>
</dbReference>
<proteinExistence type="predicted"/>
<evidence type="ECO:0000313" key="2">
    <source>
        <dbReference type="EMBL" id="GAM80302.1"/>
    </source>
</evidence>
<dbReference type="Proteomes" id="UP000192095">
    <property type="component" value="Chromosome"/>
</dbReference>
<name>A0A0B8QTJ1_LACLL</name>
<evidence type="ECO:0000313" key="4">
    <source>
        <dbReference type="Proteomes" id="UP000031847"/>
    </source>
</evidence>
<dbReference type="EMBL" id="LKLW01000090">
    <property type="protein sequence ID" value="KSU26542.1"/>
    <property type="molecule type" value="Genomic_DNA"/>
</dbReference>
<dbReference type="Gene3D" id="3.30.930.10">
    <property type="entry name" value="Bira Bifunctional Protein, Domain 2"/>
    <property type="match status" value="1"/>
</dbReference>